<dbReference type="EMBL" id="JAMGSI010000001">
    <property type="protein sequence ID" value="MCL6656371.1"/>
    <property type="molecule type" value="Genomic_DNA"/>
</dbReference>
<dbReference type="InterPro" id="IPR027417">
    <property type="entry name" value="P-loop_NTPase"/>
</dbReference>
<accession>A0ABT0R6N0</accession>
<dbReference type="GeneID" id="84022895"/>
<dbReference type="SUPFAM" id="SSF52540">
    <property type="entry name" value="P-loop containing nucleoside triphosphate hydrolases"/>
    <property type="match status" value="1"/>
</dbReference>
<gene>
    <name evidence="2" type="ORF">M8N44_03445</name>
</gene>
<evidence type="ECO:0000313" key="3">
    <source>
        <dbReference type="Proteomes" id="UP001202031"/>
    </source>
</evidence>
<dbReference type="Pfam" id="PF13401">
    <property type="entry name" value="AAA_22"/>
    <property type="match status" value="1"/>
</dbReference>
<evidence type="ECO:0000259" key="1">
    <source>
        <dbReference type="Pfam" id="PF13401"/>
    </source>
</evidence>
<evidence type="ECO:0000313" key="2">
    <source>
        <dbReference type="EMBL" id="MCL6656371.1"/>
    </source>
</evidence>
<feature type="domain" description="ORC1/DEAH AAA+ ATPase" evidence="1">
    <location>
        <begin position="123"/>
        <end position="238"/>
    </location>
</feature>
<keyword evidence="3" id="KW-1185">Reference proteome</keyword>
<protein>
    <submittedName>
        <fullName evidence="2">AAA family ATPase</fullName>
    </submittedName>
</protein>
<sequence length="344" mass="38310">MDETTKQQDCTAVATQWDQYEAAIKECSTYTAAQRDAVLWLNNLGRQENMTLASLGDAINYSPTVVQRVLSGTYGAGVDKVITSIYRYKSLHEARLEAGDKPPYVQTSMAQRIWDAADYARVRQQIVSVIGMTQRGKTTAIREYAAAKGATVLVRCPVSPSPGKMIRRMAQALGNTGTGNMDMYMDYLYRTITPQHLIVVDEIHQVILQERKLGIRTVETLREIADECNCGMLLIGTKVWCDALNKDMSWKGVLEQIVKRGMTVALKDTLPLRDLKQLWQHYGLPEPGADIIGYVKAVANDVGLGRYTKLLSIGYTLASKAGEPYGWHHFQRAADMIEVLAKGL</sequence>
<dbReference type="InterPro" id="IPR049945">
    <property type="entry name" value="AAA_22"/>
</dbReference>
<reference evidence="2 3" key="1">
    <citation type="submission" date="2022-03" db="EMBL/GenBank/DDBJ databases">
        <title>Taxonomic description of new species and reclassification of some bacterial strains.</title>
        <authorList>
            <person name="Ndongo S."/>
        </authorList>
    </citation>
    <scope>NUCLEOTIDE SEQUENCE [LARGE SCALE GENOMIC DNA]</scope>
    <source>
        <strain evidence="2 3">Marseille-P6666</strain>
    </source>
</reference>
<comment type="caution">
    <text evidence="2">The sequence shown here is derived from an EMBL/GenBank/DDBJ whole genome shotgun (WGS) entry which is preliminary data.</text>
</comment>
<proteinExistence type="predicted"/>
<dbReference type="Proteomes" id="UP001202031">
    <property type="component" value="Unassembled WGS sequence"/>
</dbReference>
<dbReference type="RefSeq" id="WP_102734044.1">
    <property type="nucleotide sequence ID" value="NZ_JAMGSI010000001.1"/>
</dbReference>
<name>A0ABT0R6N0_9BACT</name>
<organism evidence="2 3">
    <name type="scientific">Akkermansia massiliensis</name>
    <dbReference type="NCBI Taxonomy" id="2927224"/>
    <lineage>
        <taxon>Bacteria</taxon>
        <taxon>Pseudomonadati</taxon>
        <taxon>Verrucomicrobiota</taxon>
        <taxon>Verrucomicrobiia</taxon>
        <taxon>Verrucomicrobiales</taxon>
        <taxon>Akkermansiaceae</taxon>
        <taxon>Akkermansia</taxon>
    </lineage>
</organism>